<dbReference type="Proteomes" id="UP000600230">
    <property type="component" value="Unassembled WGS sequence"/>
</dbReference>
<dbReference type="EMBL" id="JACOOG010000001">
    <property type="protein sequence ID" value="MBC5592390.1"/>
    <property type="molecule type" value="Genomic_DNA"/>
</dbReference>
<organism evidence="2 3">
    <name type="scientific">Bacteroides parvus</name>
    <dbReference type="NCBI Taxonomy" id="2763025"/>
    <lineage>
        <taxon>Bacteria</taxon>
        <taxon>Pseudomonadati</taxon>
        <taxon>Bacteroidota</taxon>
        <taxon>Bacteroidia</taxon>
        <taxon>Bacteroidales</taxon>
        <taxon>Bacteroidaceae</taxon>
        <taxon>Bacteroides</taxon>
    </lineage>
</organism>
<comment type="caution">
    <text evidence="2">The sequence shown here is derived from an EMBL/GenBank/DDBJ whole genome shotgun (WGS) entry which is preliminary data.</text>
</comment>
<dbReference type="RefSeq" id="WP_186905926.1">
    <property type="nucleotide sequence ID" value="NZ_JACOOG010000001.1"/>
</dbReference>
<dbReference type="SUPFAM" id="SSF53756">
    <property type="entry name" value="UDP-Glycosyltransferase/glycogen phosphorylase"/>
    <property type="match status" value="1"/>
</dbReference>
<accession>A0ABR7C456</accession>
<protein>
    <submittedName>
        <fullName evidence="2">Glycosyltransferase</fullName>
    </submittedName>
</protein>
<dbReference type="Pfam" id="PF13692">
    <property type="entry name" value="Glyco_trans_1_4"/>
    <property type="match status" value="1"/>
</dbReference>
<proteinExistence type="predicted"/>
<keyword evidence="3" id="KW-1185">Reference proteome</keyword>
<gene>
    <name evidence="2" type="ORF">H8S53_14315</name>
</gene>
<name>A0ABR7C456_9BACE</name>
<dbReference type="InterPro" id="IPR028098">
    <property type="entry name" value="Glyco_trans_4-like_N"/>
</dbReference>
<dbReference type="PANTHER" id="PTHR12526:SF637">
    <property type="entry name" value="GLYCOSYLTRANSFERASE EPSF-RELATED"/>
    <property type="match status" value="1"/>
</dbReference>
<evidence type="ECO:0000259" key="1">
    <source>
        <dbReference type="Pfam" id="PF13439"/>
    </source>
</evidence>
<reference evidence="2 3" key="1">
    <citation type="submission" date="2020-08" db="EMBL/GenBank/DDBJ databases">
        <title>Genome public.</title>
        <authorList>
            <person name="Liu C."/>
            <person name="Sun Q."/>
        </authorList>
    </citation>
    <scope>NUCLEOTIDE SEQUENCE [LARGE SCALE GENOMIC DNA]</scope>
    <source>
        <strain evidence="2 3">NSJ-21</strain>
    </source>
</reference>
<sequence>MKLFQINSTLNWGSTGRIAEEIGQTAISKGWESYIAYGRYSNGSVSHTIQIGSRWNVYDHFLRTRLFDNHGLASKRATKDLINQIENINPDVIHLHNIHGYYLNYKLLFNFFSCVNKPIVWTLHDCWSFTGHCSYYSYAGCNRWQTLCNDCPQKRSYPISWLLDRSEQNYRDKIQAFTSVKKLTLVPVSNWLAGEIKQSFLKDYPIKVIHNGIDTDTFVPRELNKVDLGLEDKFLILGIASIWSSRKGLADFIELRKFLPDDYSIVLIGLDEKQIRSLPKGIVGIKRTNSVGELAAYYSLSDVYFNPTWEDNFPTVNLEALACGTPVITYRTGGSVEAVDENTGFIVEQGDIISVTKIVQLIKEKGKGYWTSVCRERATSLYDKRKRYLEYIHLYEKLVNF</sequence>
<evidence type="ECO:0000313" key="3">
    <source>
        <dbReference type="Proteomes" id="UP000600230"/>
    </source>
</evidence>
<feature type="domain" description="Glycosyltransferase subfamily 4-like N-terminal" evidence="1">
    <location>
        <begin position="18"/>
        <end position="216"/>
    </location>
</feature>
<dbReference type="PANTHER" id="PTHR12526">
    <property type="entry name" value="GLYCOSYLTRANSFERASE"/>
    <property type="match status" value="1"/>
</dbReference>
<dbReference type="Pfam" id="PF13439">
    <property type="entry name" value="Glyco_transf_4"/>
    <property type="match status" value="1"/>
</dbReference>
<dbReference type="Gene3D" id="3.40.50.2000">
    <property type="entry name" value="Glycogen Phosphorylase B"/>
    <property type="match status" value="2"/>
</dbReference>
<evidence type="ECO:0000313" key="2">
    <source>
        <dbReference type="EMBL" id="MBC5592390.1"/>
    </source>
</evidence>